<protein>
    <submittedName>
        <fullName evidence="1">Uncharacterized protein</fullName>
    </submittedName>
</protein>
<organism evidence="1 2">
    <name type="scientific">Streptomyces alanosinicus</name>
    <dbReference type="NCBI Taxonomy" id="68171"/>
    <lineage>
        <taxon>Bacteria</taxon>
        <taxon>Bacillati</taxon>
        <taxon>Actinomycetota</taxon>
        <taxon>Actinomycetes</taxon>
        <taxon>Kitasatosporales</taxon>
        <taxon>Streptomycetaceae</taxon>
        <taxon>Streptomyces</taxon>
    </lineage>
</organism>
<dbReference type="Proteomes" id="UP000655443">
    <property type="component" value="Unassembled WGS sequence"/>
</dbReference>
<gene>
    <name evidence="1" type="ORF">GCM10010339_73940</name>
</gene>
<keyword evidence="2" id="KW-1185">Reference proteome</keyword>
<reference evidence="1" key="2">
    <citation type="submission" date="2020-09" db="EMBL/GenBank/DDBJ databases">
        <authorList>
            <person name="Sun Q."/>
            <person name="Ohkuma M."/>
        </authorList>
    </citation>
    <scope>NUCLEOTIDE SEQUENCE</scope>
    <source>
        <strain evidence="1">JCM 4714</strain>
    </source>
</reference>
<sequence length="84" mass="9046">MWLSGWAMVRIHTGYGRDTSADLHQGRRREVRDDHGDTATLRNACGRFVDAGDAGARAGVNACRVSAPQAAGETPCVMAVYLNQ</sequence>
<name>A0A919D6E3_9ACTN</name>
<dbReference type="EMBL" id="BMVG01000031">
    <property type="protein sequence ID" value="GHE12037.1"/>
    <property type="molecule type" value="Genomic_DNA"/>
</dbReference>
<comment type="caution">
    <text evidence="1">The sequence shown here is derived from an EMBL/GenBank/DDBJ whole genome shotgun (WGS) entry which is preliminary data.</text>
</comment>
<evidence type="ECO:0000313" key="2">
    <source>
        <dbReference type="Proteomes" id="UP000655443"/>
    </source>
</evidence>
<dbReference type="AlphaFoldDB" id="A0A919D6E3"/>
<reference evidence="1" key="1">
    <citation type="journal article" date="2014" name="Int. J. Syst. Evol. Microbiol.">
        <title>Complete genome sequence of Corynebacterium casei LMG S-19264T (=DSM 44701T), isolated from a smear-ripened cheese.</title>
        <authorList>
            <consortium name="US DOE Joint Genome Institute (JGI-PGF)"/>
            <person name="Walter F."/>
            <person name="Albersmeier A."/>
            <person name="Kalinowski J."/>
            <person name="Ruckert C."/>
        </authorList>
    </citation>
    <scope>NUCLEOTIDE SEQUENCE</scope>
    <source>
        <strain evidence="1">JCM 4714</strain>
    </source>
</reference>
<evidence type="ECO:0000313" key="1">
    <source>
        <dbReference type="EMBL" id="GHE12037.1"/>
    </source>
</evidence>
<proteinExistence type="predicted"/>
<accession>A0A919D6E3</accession>